<evidence type="ECO:0000256" key="2">
    <source>
        <dbReference type="ARBA" id="ARBA00023015"/>
    </source>
</evidence>
<dbReference type="Proteomes" id="UP000054874">
    <property type="component" value="Unassembled WGS sequence"/>
</dbReference>
<dbReference type="PANTHER" id="PTHR30126:SF64">
    <property type="entry name" value="HTH-TYPE TRANSCRIPTIONAL REGULATOR CITR"/>
    <property type="match status" value="1"/>
</dbReference>
<dbReference type="EMBL" id="LNAM01000146">
    <property type="protein sequence ID" value="KSV59408.1"/>
    <property type="molecule type" value="Genomic_DNA"/>
</dbReference>
<proteinExistence type="inferred from homology"/>
<keyword evidence="3" id="KW-0238">DNA-binding</keyword>
<dbReference type="STRING" id="290052.ASU35_09080"/>
<feature type="domain" description="HTH lysR-type" evidence="5">
    <location>
        <begin position="1"/>
        <end position="60"/>
    </location>
</feature>
<dbReference type="Gene3D" id="3.40.190.290">
    <property type="match status" value="1"/>
</dbReference>
<protein>
    <submittedName>
        <fullName evidence="6">LysR family transcriptional regulator</fullName>
    </submittedName>
</protein>
<gene>
    <name evidence="6" type="ORF">ASU35_09080</name>
</gene>
<dbReference type="Pfam" id="PF00126">
    <property type="entry name" value="HTH_1"/>
    <property type="match status" value="1"/>
</dbReference>
<evidence type="ECO:0000256" key="1">
    <source>
        <dbReference type="ARBA" id="ARBA00009437"/>
    </source>
</evidence>
<dbReference type="Pfam" id="PF03466">
    <property type="entry name" value="LysR_substrate"/>
    <property type="match status" value="1"/>
</dbReference>
<dbReference type="InterPro" id="IPR036390">
    <property type="entry name" value="WH_DNA-bd_sf"/>
</dbReference>
<dbReference type="SUPFAM" id="SSF46785">
    <property type="entry name" value="Winged helix' DNA-binding domain"/>
    <property type="match status" value="1"/>
</dbReference>
<keyword evidence="2" id="KW-0805">Transcription regulation</keyword>
<keyword evidence="7" id="KW-1185">Reference proteome</keyword>
<evidence type="ECO:0000313" key="7">
    <source>
        <dbReference type="Proteomes" id="UP000054874"/>
    </source>
</evidence>
<evidence type="ECO:0000313" key="6">
    <source>
        <dbReference type="EMBL" id="KSV59408.1"/>
    </source>
</evidence>
<dbReference type="PANTHER" id="PTHR30126">
    <property type="entry name" value="HTH-TYPE TRANSCRIPTIONAL REGULATOR"/>
    <property type="match status" value="1"/>
</dbReference>
<keyword evidence="4" id="KW-0804">Transcription</keyword>
<name>A0A0V8QFW1_9FIRM</name>
<evidence type="ECO:0000256" key="3">
    <source>
        <dbReference type="ARBA" id="ARBA00023125"/>
    </source>
</evidence>
<accession>A0A0V8QFW1</accession>
<organism evidence="6 7">
    <name type="scientific">Acetivibrio ethanolgignens</name>
    <dbReference type="NCBI Taxonomy" id="290052"/>
    <lineage>
        <taxon>Bacteria</taxon>
        <taxon>Bacillati</taxon>
        <taxon>Bacillota</taxon>
        <taxon>Clostridia</taxon>
        <taxon>Eubacteriales</taxon>
        <taxon>Oscillospiraceae</taxon>
        <taxon>Acetivibrio</taxon>
    </lineage>
</organism>
<dbReference type="Gene3D" id="1.10.10.10">
    <property type="entry name" value="Winged helix-like DNA-binding domain superfamily/Winged helix DNA-binding domain"/>
    <property type="match status" value="1"/>
</dbReference>
<dbReference type="InterPro" id="IPR000847">
    <property type="entry name" value="LysR_HTH_N"/>
</dbReference>
<sequence>MDINLEYYKIFYYVGRLGGISLAAEELSISQPAVSQAVKQLERCLGSTLFIRTSKGVRLTREGEILFSYIKNGYEMIKFGENRLKNIQNLEMGEIRIGASDMTLQFYLLPFLERFHERYPGIKIQVTNAPTPSTIKYLQEGKIDFGVVSSPLEYKKNLSVCPVRKIEDVFIAGEKYTELKGKSLTYQVLERLPIICLEKNTSTRRYVDEFLQKRGIVLQPEFELATSDMLVQFALRNMGVASVTRDFAQKYEKEGSLFVLEFEEPIPQREFCIVSDLHIPLSAAAERLLEQLV</sequence>
<evidence type="ECO:0000259" key="5">
    <source>
        <dbReference type="PROSITE" id="PS50931"/>
    </source>
</evidence>
<dbReference type="CDD" id="cd05466">
    <property type="entry name" value="PBP2_LTTR_substrate"/>
    <property type="match status" value="1"/>
</dbReference>
<dbReference type="InterPro" id="IPR036388">
    <property type="entry name" value="WH-like_DNA-bd_sf"/>
</dbReference>
<dbReference type="PROSITE" id="PS50931">
    <property type="entry name" value="HTH_LYSR"/>
    <property type="match status" value="1"/>
</dbReference>
<dbReference type="OrthoDB" id="9778774at2"/>
<dbReference type="GO" id="GO:0003700">
    <property type="term" value="F:DNA-binding transcription factor activity"/>
    <property type="evidence" value="ECO:0007669"/>
    <property type="project" value="InterPro"/>
</dbReference>
<dbReference type="PRINTS" id="PR00039">
    <property type="entry name" value="HTHLYSR"/>
</dbReference>
<comment type="similarity">
    <text evidence="1">Belongs to the LysR transcriptional regulatory family.</text>
</comment>
<comment type="caution">
    <text evidence="6">The sequence shown here is derived from an EMBL/GenBank/DDBJ whole genome shotgun (WGS) entry which is preliminary data.</text>
</comment>
<evidence type="ECO:0000256" key="4">
    <source>
        <dbReference type="ARBA" id="ARBA00023163"/>
    </source>
</evidence>
<reference evidence="6 7" key="1">
    <citation type="submission" date="2015-11" db="EMBL/GenBank/DDBJ databases">
        <title>Butyribacter intestini gen. nov., sp. nov., a butyric acid-producing bacterium of the family Lachnospiraceae isolated from the human faeces.</title>
        <authorList>
            <person name="Zou Y."/>
            <person name="Xue W."/>
            <person name="Luo G."/>
            <person name="Lv M."/>
        </authorList>
    </citation>
    <scope>NUCLEOTIDE SEQUENCE [LARGE SCALE GENOMIC DNA]</scope>
    <source>
        <strain evidence="6 7">ACET-33324</strain>
    </source>
</reference>
<dbReference type="GO" id="GO:0000976">
    <property type="term" value="F:transcription cis-regulatory region binding"/>
    <property type="evidence" value="ECO:0007669"/>
    <property type="project" value="TreeGrafter"/>
</dbReference>
<dbReference type="SUPFAM" id="SSF53850">
    <property type="entry name" value="Periplasmic binding protein-like II"/>
    <property type="match status" value="1"/>
</dbReference>
<dbReference type="AlphaFoldDB" id="A0A0V8QFW1"/>
<dbReference type="InterPro" id="IPR005119">
    <property type="entry name" value="LysR_subst-bd"/>
</dbReference>